<dbReference type="Pfam" id="PF06698">
    <property type="entry name" value="DUF1192"/>
    <property type="match status" value="1"/>
</dbReference>
<keyword evidence="2" id="KW-1185">Reference proteome</keyword>
<reference evidence="1" key="2">
    <citation type="submission" date="2023-01" db="EMBL/GenBank/DDBJ databases">
        <title>Draft genome sequence of Sneathiella chinensis strain NBRC 103408.</title>
        <authorList>
            <person name="Sun Q."/>
            <person name="Mori K."/>
        </authorList>
    </citation>
    <scope>NUCLEOTIDE SEQUENCE</scope>
    <source>
        <strain evidence="1">NBRC 103408</strain>
    </source>
</reference>
<protein>
    <recommendedName>
        <fullName evidence="3">DUF1192 domain-containing protein</fullName>
    </recommendedName>
</protein>
<reference evidence="1" key="1">
    <citation type="journal article" date="2014" name="Int. J. Syst. Evol. Microbiol.">
        <title>Complete genome of a new Firmicutes species belonging to the dominant human colonic microbiota ('Ruminococcus bicirculans') reveals two chromosomes and a selective capacity to utilize plant glucans.</title>
        <authorList>
            <consortium name="NISC Comparative Sequencing Program"/>
            <person name="Wegmann U."/>
            <person name="Louis P."/>
            <person name="Goesmann A."/>
            <person name="Henrissat B."/>
            <person name="Duncan S.H."/>
            <person name="Flint H.J."/>
        </authorList>
    </citation>
    <scope>NUCLEOTIDE SEQUENCE</scope>
    <source>
        <strain evidence="1">NBRC 103408</strain>
    </source>
</reference>
<comment type="caution">
    <text evidence="1">The sequence shown here is derived from an EMBL/GenBank/DDBJ whole genome shotgun (WGS) entry which is preliminary data.</text>
</comment>
<sequence length="60" mass="6745">MARDEDDQPILTDRTADFSGMSINELEDYISLLKAEIGKVETILQQKRQAEVAANSIFKS</sequence>
<evidence type="ECO:0008006" key="3">
    <source>
        <dbReference type="Google" id="ProtNLM"/>
    </source>
</evidence>
<proteinExistence type="predicted"/>
<gene>
    <name evidence="1" type="ORF">GCM10007924_14900</name>
</gene>
<accession>A0ABQ5U2Y1</accession>
<evidence type="ECO:0000313" key="1">
    <source>
        <dbReference type="EMBL" id="GLQ06269.1"/>
    </source>
</evidence>
<dbReference type="EMBL" id="BSNF01000006">
    <property type="protein sequence ID" value="GLQ06269.1"/>
    <property type="molecule type" value="Genomic_DNA"/>
</dbReference>
<name>A0ABQ5U2Y1_9PROT</name>
<dbReference type="Proteomes" id="UP001161409">
    <property type="component" value="Unassembled WGS sequence"/>
</dbReference>
<dbReference type="InterPro" id="IPR009579">
    <property type="entry name" value="DUF1192"/>
</dbReference>
<organism evidence="1 2">
    <name type="scientific">Sneathiella chinensis</name>
    <dbReference type="NCBI Taxonomy" id="349750"/>
    <lineage>
        <taxon>Bacteria</taxon>
        <taxon>Pseudomonadati</taxon>
        <taxon>Pseudomonadota</taxon>
        <taxon>Alphaproteobacteria</taxon>
        <taxon>Sneathiellales</taxon>
        <taxon>Sneathiellaceae</taxon>
        <taxon>Sneathiella</taxon>
    </lineage>
</organism>
<dbReference type="RefSeq" id="WP_169560325.1">
    <property type="nucleotide sequence ID" value="NZ_BSNF01000006.1"/>
</dbReference>
<evidence type="ECO:0000313" key="2">
    <source>
        <dbReference type="Proteomes" id="UP001161409"/>
    </source>
</evidence>